<keyword evidence="1" id="KW-1133">Transmembrane helix</keyword>
<reference evidence="2" key="1">
    <citation type="journal article" date="2020" name="mSystems">
        <title>Genome- and Community-Level Interaction Insights into Carbon Utilization and Element Cycling Functions of Hydrothermarchaeota in Hydrothermal Sediment.</title>
        <authorList>
            <person name="Zhou Z."/>
            <person name="Liu Y."/>
            <person name="Xu W."/>
            <person name="Pan J."/>
            <person name="Luo Z.H."/>
            <person name="Li M."/>
        </authorList>
    </citation>
    <scope>NUCLEOTIDE SEQUENCE [LARGE SCALE GENOMIC DNA]</scope>
    <source>
        <strain evidence="2">SpSt-468</strain>
    </source>
</reference>
<keyword evidence="1" id="KW-0812">Transmembrane</keyword>
<evidence type="ECO:0000313" key="2">
    <source>
        <dbReference type="EMBL" id="HFK21192.1"/>
    </source>
</evidence>
<keyword evidence="1" id="KW-0472">Membrane</keyword>
<accession>A0A7C3N5L5</accession>
<proteinExistence type="predicted"/>
<dbReference type="EMBL" id="DSTX01000013">
    <property type="protein sequence ID" value="HFK21192.1"/>
    <property type="molecule type" value="Genomic_DNA"/>
</dbReference>
<sequence length="336" mass="37337">MRIRPKDIRAMIGIAMVLAGALSLAFTSLTMEESLLDVCSADSTARTPNALLTYLPLNYIAIALGVASYSRDYLDRLIEKRFKARDLKRLFLGAVVAGGSVHFNGKKYCVRYYGKDAVMHSVFRNLAYMIYYVRPSTVEVKSRRSYVTQLYSKEAVRELLELSPEFGSRSGGAPSISFILEGKAEAQVEAARIIMSTSGWLTCTFSRRLNGMAAYPRLGLGSVTPLSLNAQYKDLMDGIGVKMNVAQDRRYTNSGYLHTSELCSIDAFREKGGFVEGTLVKRGAFSGIEKNELMNAICSVSRRVEGSKDELLSLLREYSSSAEENLQMYMNRIMLG</sequence>
<feature type="transmembrane region" description="Helical" evidence="1">
    <location>
        <begin position="51"/>
        <end position="69"/>
    </location>
</feature>
<dbReference type="AlphaFoldDB" id="A0A7C3N5L5"/>
<comment type="caution">
    <text evidence="2">The sequence shown here is derived from an EMBL/GenBank/DDBJ whole genome shotgun (WGS) entry which is preliminary data.</text>
</comment>
<protein>
    <submittedName>
        <fullName evidence="2">Uncharacterized protein</fullName>
    </submittedName>
</protein>
<feature type="transmembrane region" description="Helical" evidence="1">
    <location>
        <begin position="12"/>
        <end position="31"/>
    </location>
</feature>
<name>A0A7C3N5L5_9CREN</name>
<organism evidence="2">
    <name type="scientific">Candidatus Methanomethylicus mesodigestus</name>
    <dbReference type="NCBI Taxonomy" id="1867258"/>
    <lineage>
        <taxon>Archaea</taxon>
        <taxon>Thermoproteota</taxon>
        <taxon>Methanosuratincolia</taxon>
        <taxon>Candidatus Methanomethylicales</taxon>
        <taxon>Candidatus Methanomethylicaceae</taxon>
        <taxon>Candidatus Methanomethylicus</taxon>
    </lineage>
</organism>
<gene>
    <name evidence="2" type="ORF">ENS19_07960</name>
</gene>
<evidence type="ECO:0000256" key="1">
    <source>
        <dbReference type="SAM" id="Phobius"/>
    </source>
</evidence>